<protein>
    <submittedName>
        <fullName evidence="1">Uncharacterized protein</fullName>
    </submittedName>
</protein>
<accession>A0A6A4LCD8</accession>
<evidence type="ECO:0000313" key="2">
    <source>
        <dbReference type="Proteomes" id="UP000428333"/>
    </source>
</evidence>
<organism evidence="1 2">
    <name type="scientific">Rhododendron williamsianum</name>
    <dbReference type="NCBI Taxonomy" id="262921"/>
    <lineage>
        <taxon>Eukaryota</taxon>
        <taxon>Viridiplantae</taxon>
        <taxon>Streptophyta</taxon>
        <taxon>Embryophyta</taxon>
        <taxon>Tracheophyta</taxon>
        <taxon>Spermatophyta</taxon>
        <taxon>Magnoliopsida</taxon>
        <taxon>eudicotyledons</taxon>
        <taxon>Gunneridae</taxon>
        <taxon>Pentapetalae</taxon>
        <taxon>asterids</taxon>
        <taxon>Ericales</taxon>
        <taxon>Ericaceae</taxon>
        <taxon>Ericoideae</taxon>
        <taxon>Rhodoreae</taxon>
        <taxon>Rhododendron</taxon>
    </lineage>
</organism>
<proteinExistence type="predicted"/>
<sequence>MLSKTSLPLFLFSNQENIWKAAPQTSTAYQGTSGGTANGGTAICFSTCDDTTVSIDSLFSSYACTYSTIYHFSVKDSTMTGALTSSFIEAVKNERNLTYGRLLQSIRTKFCETQNRQKGSESSSTPSTLQ</sequence>
<reference evidence="1 2" key="1">
    <citation type="journal article" date="2019" name="Genome Biol. Evol.">
        <title>The Rhododendron genome and chromosomal organization provide insight into shared whole-genome duplications across the heath family (Ericaceae).</title>
        <authorList>
            <person name="Soza V.L."/>
            <person name="Lindsley D."/>
            <person name="Waalkes A."/>
            <person name="Ramage E."/>
            <person name="Patwardhan R.P."/>
            <person name="Burton J.N."/>
            <person name="Adey A."/>
            <person name="Kumar A."/>
            <person name="Qiu R."/>
            <person name="Shendure J."/>
            <person name="Hall B."/>
        </authorList>
    </citation>
    <scope>NUCLEOTIDE SEQUENCE [LARGE SCALE GENOMIC DNA]</scope>
    <source>
        <strain evidence="1">RSF 1966-606</strain>
    </source>
</reference>
<dbReference type="Proteomes" id="UP000428333">
    <property type="component" value="Linkage Group LG08"/>
</dbReference>
<feature type="non-terminal residue" evidence="1">
    <location>
        <position position="1"/>
    </location>
</feature>
<gene>
    <name evidence="1" type="ORF">C3L33_14468</name>
</gene>
<keyword evidence="2" id="KW-1185">Reference proteome</keyword>
<name>A0A6A4LCD8_9ERIC</name>
<feature type="non-terminal residue" evidence="1">
    <location>
        <position position="130"/>
    </location>
</feature>
<evidence type="ECO:0000313" key="1">
    <source>
        <dbReference type="EMBL" id="KAE9453641.1"/>
    </source>
</evidence>
<dbReference type="EMBL" id="QEFC01002164">
    <property type="protein sequence ID" value="KAE9453641.1"/>
    <property type="molecule type" value="Genomic_DNA"/>
</dbReference>
<dbReference type="Gene3D" id="3.40.50.12660">
    <property type="match status" value="1"/>
</dbReference>
<comment type="caution">
    <text evidence="1">The sequence shown here is derived from an EMBL/GenBank/DDBJ whole genome shotgun (WGS) entry which is preliminary data.</text>
</comment>
<dbReference type="AlphaFoldDB" id="A0A6A4LCD8"/>